<dbReference type="SUPFAM" id="SSF53187">
    <property type="entry name" value="Zn-dependent exopeptidases"/>
    <property type="match status" value="1"/>
</dbReference>
<comment type="caution">
    <text evidence="7">The sequence shown here is derived from an EMBL/GenBank/DDBJ whole genome shotgun (WGS) entry which is preliminary data.</text>
</comment>
<dbReference type="GO" id="GO:0006520">
    <property type="term" value="P:amino acid metabolic process"/>
    <property type="evidence" value="ECO:0007669"/>
    <property type="project" value="TreeGrafter"/>
</dbReference>
<evidence type="ECO:0000256" key="2">
    <source>
        <dbReference type="ARBA" id="ARBA00011913"/>
    </source>
</evidence>
<protein>
    <recommendedName>
        <fullName evidence="2">N-acyl-aliphatic-L-amino acid amidohydrolase</fullName>
        <ecNumber evidence="2">3.5.1.14</ecNumber>
    </recommendedName>
</protein>
<dbReference type="GO" id="GO:0046872">
    <property type="term" value="F:metal ion binding"/>
    <property type="evidence" value="ECO:0007669"/>
    <property type="project" value="UniProtKB-KW"/>
</dbReference>
<dbReference type="VEuPathDB" id="VectorBase:RSAN_029473"/>
<reference evidence="7" key="2">
    <citation type="submission" date="2021-09" db="EMBL/GenBank/DDBJ databases">
        <authorList>
            <person name="Jia N."/>
            <person name="Wang J."/>
            <person name="Shi W."/>
            <person name="Du L."/>
            <person name="Sun Y."/>
            <person name="Zhan W."/>
            <person name="Jiang J."/>
            <person name="Wang Q."/>
            <person name="Zhang B."/>
            <person name="Ji P."/>
            <person name="Sakyi L.B."/>
            <person name="Cui X."/>
            <person name="Yuan T."/>
            <person name="Jiang B."/>
            <person name="Yang W."/>
            <person name="Lam T.T.-Y."/>
            <person name="Chang Q."/>
            <person name="Ding S."/>
            <person name="Wang X."/>
            <person name="Zhu J."/>
            <person name="Ruan X."/>
            <person name="Zhao L."/>
            <person name="Wei J."/>
            <person name="Que T."/>
            <person name="Du C."/>
            <person name="Cheng J."/>
            <person name="Dai P."/>
            <person name="Han X."/>
            <person name="Huang E."/>
            <person name="Gao Y."/>
            <person name="Liu J."/>
            <person name="Shao H."/>
            <person name="Ye R."/>
            <person name="Li L."/>
            <person name="Wei W."/>
            <person name="Wang X."/>
            <person name="Wang C."/>
            <person name="Huo Q."/>
            <person name="Li W."/>
            <person name="Guo W."/>
            <person name="Chen H."/>
            <person name="Chen S."/>
            <person name="Zhou L."/>
            <person name="Zhou L."/>
            <person name="Ni X."/>
            <person name="Tian J."/>
            <person name="Zhou Y."/>
            <person name="Sheng Y."/>
            <person name="Liu T."/>
            <person name="Pan Y."/>
            <person name="Xia L."/>
            <person name="Li J."/>
            <person name="Zhao F."/>
            <person name="Cao W."/>
        </authorList>
    </citation>
    <scope>NUCLEOTIDE SEQUENCE</scope>
    <source>
        <strain evidence="7">Rsan-2018</strain>
        <tissue evidence="7">Larvae</tissue>
    </source>
</reference>
<proteinExistence type="inferred from homology"/>
<evidence type="ECO:0000256" key="1">
    <source>
        <dbReference type="ARBA" id="ARBA00006247"/>
    </source>
</evidence>
<comment type="similarity">
    <text evidence="1">Belongs to the peptidase M20A family.</text>
</comment>
<dbReference type="PANTHER" id="PTHR45962">
    <property type="entry name" value="N-FATTY-ACYL-AMINO ACID SYNTHASE/HYDROLASE PM20D1"/>
    <property type="match status" value="1"/>
</dbReference>
<sequence>MIVLWCLRARRRIVDDEEEESSVALLGSKGLIVGMSIYVSIDENVATCREDTLDTAIEEVLEVPSKDNVVPAEAFAYINHRVHPSQTVAEVLELDRQLLGGLPNVSLEVLYAMEAHPVSPHSEDILGYRAIACSVRRIFPEAIPVPALSIGNTDTRHYLDLTRNVYRFSPALLTPQEASRRFHGDNERISRPNYERLVNFYRLVMRYADHADIPPQSRDEL</sequence>
<keyword evidence="5" id="KW-0378">Hydrolase</keyword>
<evidence type="ECO:0000313" key="8">
    <source>
        <dbReference type="Proteomes" id="UP000821837"/>
    </source>
</evidence>
<keyword evidence="3" id="KW-0645">Protease</keyword>
<name>A0A9D4SRB8_RHISA</name>
<dbReference type="GO" id="GO:0004046">
    <property type="term" value="F:aminoacylase activity"/>
    <property type="evidence" value="ECO:0007669"/>
    <property type="project" value="UniProtKB-EC"/>
</dbReference>
<dbReference type="GO" id="GO:0043605">
    <property type="term" value="P:amide catabolic process"/>
    <property type="evidence" value="ECO:0007669"/>
    <property type="project" value="TreeGrafter"/>
</dbReference>
<reference evidence="7" key="1">
    <citation type="journal article" date="2020" name="Cell">
        <title>Large-Scale Comparative Analyses of Tick Genomes Elucidate Their Genetic Diversity and Vector Capacities.</title>
        <authorList>
            <consortium name="Tick Genome and Microbiome Consortium (TIGMIC)"/>
            <person name="Jia N."/>
            <person name="Wang J."/>
            <person name="Shi W."/>
            <person name="Du L."/>
            <person name="Sun Y."/>
            <person name="Zhan W."/>
            <person name="Jiang J.F."/>
            <person name="Wang Q."/>
            <person name="Zhang B."/>
            <person name="Ji P."/>
            <person name="Bell-Sakyi L."/>
            <person name="Cui X.M."/>
            <person name="Yuan T.T."/>
            <person name="Jiang B.G."/>
            <person name="Yang W.F."/>
            <person name="Lam T.T."/>
            <person name="Chang Q.C."/>
            <person name="Ding S.J."/>
            <person name="Wang X.J."/>
            <person name="Zhu J.G."/>
            <person name="Ruan X.D."/>
            <person name="Zhao L."/>
            <person name="Wei J.T."/>
            <person name="Ye R.Z."/>
            <person name="Que T.C."/>
            <person name="Du C.H."/>
            <person name="Zhou Y.H."/>
            <person name="Cheng J.X."/>
            <person name="Dai P.F."/>
            <person name="Guo W.B."/>
            <person name="Han X.H."/>
            <person name="Huang E.J."/>
            <person name="Li L.F."/>
            <person name="Wei W."/>
            <person name="Gao Y.C."/>
            <person name="Liu J.Z."/>
            <person name="Shao H.Z."/>
            <person name="Wang X."/>
            <person name="Wang C.C."/>
            <person name="Yang T.C."/>
            <person name="Huo Q.B."/>
            <person name="Li W."/>
            <person name="Chen H.Y."/>
            <person name="Chen S.E."/>
            <person name="Zhou L.G."/>
            <person name="Ni X.B."/>
            <person name="Tian J.H."/>
            <person name="Sheng Y."/>
            <person name="Liu T."/>
            <person name="Pan Y.S."/>
            <person name="Xia L.Y."/>
            <person name="Li J."/>
            <person name="Zhao F."/>
            <person name="Cao W.C."/>
        </authorList>
    </citation>
    <scope>NUCLEOTIDE SEQUENCE</scope>
    <source>
        <strain evidence="7">Rsan-2018</strain>
    </source>
</reference>
<dbReference type="AlphaFoldDB" id="A0A9D4SRB8"/>
<evidence type="ECO:0000256" key="3">
    <source>
        <dbReference type="ARBA" id="ARBA00022670"/>
    </source>
</evidence>
<gene>
    <name evidence="7" type="ORF">HPB52_011611</name>
</gene>
<dbReference type="Gene3D" id="1.10.150.900">
    <property type="match status" value="1"/>
</dbReference>
<dbReference type="EC" id="3.5.1.14" evidence="2"/>
<dbReference type="Proteomes" id="UP000821837">
    <property type="component" value="Unassembled WGS sequence"/>
</dbReference>
<dbReference type="GO" id="GO:0006508">
    <property type="term" value="P:proteolysis"/>
    <property type="evidence" value="ECO:0007669"/>
    <property type="project" value="UniProtKB-KW"/>
</dbReference>
<keyword evidence="8" id="KW-1185">Reference proteome</keyword>
<evidence type="ECO:0000256" key="4">
    <source>
        <dbReference type="ARBA" id="ARBA00022723"/>
    </source>
</evidence>
<dbReference type="FunFam" id="1.10.150.900:FF:000003">
    <property type="entry name" value="N-fatty-acyl-amino acid synthase/hydrolase PM20D1"/>
    <property type="match status" value="1"/>
</dbReference>
<keyword evidence="4" id="KW-0479">Metal-binding</keyword>
<dbReference type="EMBL" id="JABSTV010001253">
    <property type="protein sequence ID" value="KAH7943779.1"/>
    <property type="molecule type" value="Genomic_DNA"/>
</dbReference>
<dbReference type="InterPro" id="IPR047177">
    <property type="entry name" value="Pept_M20A"/>
</dbReference>
<organism evidence="7 8">
    <name type="scientific">Rhipicephalus sanguineus</name>
    <name type="common">Brown dog tick</name>
    <name type="synonym">Ixodes sanguineus</name>
    <dbReference type="NCBI Taxonomy" id="34632"/>
    <lineage>
        <taxon>Eukaryota</taxon>
        <taxon>Metazoa</taxon>
        <taxon>Ecdysozoa</taxon>
        <taxon>Arthropoda</taxon>
        <taxon>Chelicerata</taxon>
        <taxon>Arachnida</taxon>
        <taxon>Acari</taxon>
        <taxon>Parasitiformes</taxon>
        <taxon>Ixodida</taxon>
        <taxon>Ixodoidea</taxon>
        <taxon>Ixodidae</taxon>
        <taxon>Rhipicephalinae</taxon>
        <taxon>Rhipicephalus</taxon>
        <taxon>Rhipicephalus</taxon>
    </lineage>
</organism>
<keyword evidence="6" id="KW-0862">Zinc</keyword>
<dbReference type="PANTHER" id="PTHR45962:SF1">
    <property type="entry name" value="N-FATTY-ACYL-AMINO ACID SYNTHASE_HYDROLASE PM20D1"/>
    <property type="match status" value="1"/>
</dbReference>
<dbReference type="GO" id="GO:0008233">
    <property type="term" value="F:peptidase activity"/>
    <property type="evidence" value="ECO:0007669"/>
    <property type="project" value="UniProtKB-KW"/>
</dbReference>
<evidence type="ECO:0000256" key="5">
    <source>
        <dbReference type="ARBA" id="ARBA00022801"/>
    </source>
</evidence>
<accession>A0A9D4SRB8</accession>
<dbReference type="GO" id="GO:0043604">
    <property type="term" value="P:amide biosynthetic process"/>
    <property type="evidence" value="ECO:0007669"/>
    <property type="project" value="TreeGrafter"/>
</dbReference>
<evidence type="ECO:0000313" key="7">
    <source>
        <dbReference type="EMBL" id="KAH7943779.1"/>
    </source>
</evidence>
<evidence type="ECO:0000256" key="6">
    <source>
        <dbReference type="ARBA" id="ARBA00022833"/>
    </source>
</evidence>